<dbReference type="EMBL" id="JAACJM010000324">
    <property type="protein sequence ID" value="KAF5331491.1"/>
    <property type="molecule type" value="Genomic_DNA"/>
</dbReference>
<dbReference type="InterPro" id="IPR008906">
    <property type="entry name" value="HATC_C_dom"/>
</dbReference>
<protein>
    <recommendedName>
        <fullName evidence="1">HAT C-terminal dimerisation domain-containing protein</fullName>
    </recommendedName>
</protein>
<sequence length="279" mass="31766">MEDLLSSYRHQVTATRNSILGKEDIATSNWVIPAMHEVKEEWEEFLESPTYEIIAPAIQAGLDSMYKWYRRVTEDTPVYFISHVLDPRRRLAFLDAAWEQSLVDKGMRLMRKVFLEYKNKIQAVNPSQSAKQPVQPSSSDSSADTYMDNFIAAKQKQKPGSGGTSTTVSQYQELDKRADSEVDMSRYHQVRHQAIYPVLSMIARDYLAIPASSSKSERHFSSAGLTDDPRRGRMGNGLFTALQCLKGAYKDGRLSAREEAWMLEKASFDFRDAEQAETQ</sequence>
<comment type="caution">
    <text evidence="2">The sequence shown here is derived from an EMBL/GenBank/DDBJ whole genome shotgun (WGS) entry which is preliminary data.</text>
</comment>
<dbReference type="PANTHER" id="PTHR23272">
    <property type="entry name" value="BED FINGER-RELATED"/>
    <property type="match status" value="1"/>
</dbReference>
<proteinExistence type="predicted"/>
<dbReference type="OrthoDB" id="3058553at2759"/>
<dbReference type="SUPFAM" id="SSF53098">
    <property type="entry name" value="Ribonuclease H-like"/>
    <property type="match status" value="1"/>
</dbReference>
<dbReference type="PANTHER" id="PTHR23272:SF104">
    <property type="entry name" value="HAT FAMILY DIMERISATION DOMAIN CONTAINING PROTEIN, EXPRESSED"/>
    <property type="match status" value="1"/>
</dbReference>
<dbReference type="InterPro" id="IPR012337">
    <property type="entry name" value="RNaseH-like_sf"/>
</dbReference>
<evidence type="ECO:0000259" key="1">
    <source>
        <dbReference type="Pfam" id="PF05699"/>
    </source>
</evidence>
<dbReference type="GO" id="GO:0046983">
    <property type="term" value="F:protein dimerization activity"/>
    <property type="evidence" value="ECO:0007669"/>
    <property type="project" value="InterPro"/>
</dbReference>
<gene>
    <name evidence="2" type="ORF">D9758_017616</name>
</gene>
<dbReference type="AlphaFoldDB" id="A0A8H5BY91"/>
<evidence type="ECO:0000313" key="2">
    <source>
        <dbReference type="EMBL" id="KAF5331491.1"/>
    </source>
</evidence>
<keyword evidence="3" id="KW-1185">Reference proteome</keyword>
<feature type="domain" description="HAT C-terminal dimerisation" evidence="1">
    <location>
        <begin position="171"/>
        <end position="247"/>
    </location>
</feature>
<name>A0A8H5BY91_9AGAR</name>
<organism evidence="2 3">
    <name type="scientific">Tetrapyrgos nigripes</name>
    <dbReference type="NCBI Taxonomy" id="182062"/>
    <lineage>
        <taxon>Eukaryota</taxon>
        <taxon>Fungi</taxon>
        <taxon>Dikarya</taxon>
        <taxon>Basidiomycota</taxon>
        <taxon>Agaricomycotina</taxon>
        <taxon>Agaricomycetes</taxon>
        <taxon>Agaricomycetidae</taxon>
        <taxon>Agaricales</taxon>
        <taxon>Marasmiineae</taxon>
        <taxon>Marasmiaceae</taxon>
        <taxon>Tetrapyrgos</taxon>
    </lineage>
</organism>
<reference evidence="2 3" key="1">
    <citation type="journal article" date="2020" name="ISME J.">
        <title>Uncovering the hidden diversity of litter-decomposition mechanisms in mushroom-forming fungi.</title>
        <authorList>
            <person name="Floudas D."/>
            <person name="Bentzer J."/>
            <person name="Ahren D."/>
            <person name="Johansson T."/>
            <person name="Persson P."/>
            <person name="Tunlid A."/>
        </authorList>
    </citation>
    <scope>NUCLEOTIDE SEQUENCE [LARGE SCALE GENOMIC DNA]</scope>
    <source>
        <strain evidence="2 3">CBS 291.85</strain>
    </source>
</reference>
<dbReference type="Proteomes" id="UP000559256">
    <property type="component" value="Unassembled WGS sequence"/>
</dbReference>
<evidence type="ECO:0000313" key="3">
    <source>
        <dbReference type="Proteomes" id="UP000559256"/>
    </source>
</evidence>
<dbReference type="Pfam" id="PF05699">
    <property type="entry name" value="Dimer_Tnp_hAT"/>
    <property type="match status" value="1"/>
</dbReference>
<accession>A0A8H5BY91</accession>